<dbReference type="EMBL" id="BNDZ01000005">
    <property type="protein sequence ID" value="GHI47457.1"/>
    <property type="molecule type" value="Genomic_DNA"/>
</dbReference>
<name>A0AA37BZ95_9ACTN</name>
<evidence type="ECO:0008006" key="3">
    <source>
        <dbReference type="Google" id="ProtNLM"/>
    </source>
</evidence>
<reference evidence="1" key="1">
    <citation type="submission" date="2022-09" db="EMBL/GenBank/DDBJ databases">
        <title>Whole genome shotgun sequence of Streptomyces albidoflavus NBRC 12854.</title>
        <authorList>
            <person name="Komaki H."/>
            <person name="Tamura T."/>
        </authorList>
    </citation>
    <scope>NUCLEOTIDE SEQUENCE</scope>
    <source>
        <strain evidence="1">NBRC 12854</strain>
    </source>
</reference>
<comment type="caution">
    <text evidence="1">The sequence shown here is derived from an EMBL/GenBank/DDBJ whole genome shotgun (WGS) entry which is preliminary data.</text>
</comment>
<proteinExistence type="predicted"/>
<sequence>MVNRKTLPAFLVSVALVSCVASSHGVRDIEGEGVGGKPAQGGSVIDRELGATFSLPIAGYSFTESEAALLRDAENLTTEKCMARYGIEYSAGSVSDQDPPADRRYGLSSFSEAKKYGYHMPPTPSFEEESVSGEVEALLYGTSASGKFRGQDVPVNGCAGEGVEKLRAKGQPQLGAQAAGMIAKESFIESMESVPVREAMRVWSICMRNKGYRYESPLEAMADQRFLGDEVSAVEKRTARADLECKDESRLPEVWFVSEREVQRRMIKDHSELLDELQETHDLRLRLARKVLSSPS</sequence>
<organism evidence="1 2">
    <name type="scientific">Streptomyces albidoflavus</name>
    <dbReference type="NCBI Taxonomy" id="1886"/>
    <lineage>
        <taxon>Bacteria</taxon>
        <taxon>Bacillati</taxon>
        <taxon>Actinomycetota</taxon>
        <taxon>Actinomycetes</taxon>
        <taxon>Kitasatosporales</taxon>
        <taxon>Streptomycetaceae</taxon>
        <taxon>Streptomyces</taxon>
        <taxon>Streptomyces albidoflavus group</taxon>
    </lineage>
</organism>
<evidence type="ECO:0000313" key="1">
    <source>
        <dbReference type="EMBL" id="GHI47457.1"/>
    </source>
</evidence>
<dbReference type="AlphaFoldDB" id="A0AA37BZ95"/>
<dbReference type="PROSITE" id="PS51257">
    <property type="entry name" value="PROKAR_LIPOPROTEIN"/>
    <property type="match status" value="1"/>
</dbReference>
<accession>A0AA37BZ95</accession>
<evidence type="ECO:0000313" key="2">
    <source>
        <dbReference type="Proteomes" id="UP001051844"/>
    </source>
</evidence>
<protein>
    <recommendedName>
        <fullName evidence="3">Lipoprotein</fullName>
    </recommendedName>
</protein>
<dbReference type="Proteomes" id="UP001051844">
    <property type="component" value="Unassembled WGS sequence"/>
</dbReference>
<gene>
    <name evidence="1" type="ORF">ScoT_36310</name>
</gene>